<feature type="region of interest" description="Disordered" evidence="1">
    <location>
        <begin position="199"/>
        <end position="232"/>
    </location>
</feature>
<keyword evidence="3" id="KW-1185">Reference proteome</keyword>
<proteinExistence type="predicted"/>
<feature type="compositionally biased region" description="Low complexity" evidence="1">
    <location>
        <begin position="278"/>
        <end position="296"/>
    </location>
</feature>
<feature type="compositionally biased region" description="Gly residues" evidence="1">
    <location>
        <begin position="312"/>
        <end position="323"/>
    </location>
</feature>
<sequence>MPLRPQVGYKTHHDESDDDGVAIRHLAREDTAIGHTADKVFASLAGTDRLSRVWKEKAAHDEAYLEFIASQQQHAGDAPHTPRPPAEAQDTDGRSRRGRRSSVTAYTVDLYDGSFTRSATTGAVLGHHVSAGSSPFATEVVSRQSYVASSTSALLAGGSVGGGCGGRLPHLSPLGAVCRARTSLDLDAIRAVAPFAGAGVSSSTPAADGNGGKGADDVDDELSEAGDGGRECGFQGPSVARCLGTSVARLASAPQHSEGGAPLSSAPRSAVAAASSGGGAVRLPSLRPSSQSSSLQDYPALGQSQSRPPSGQLGGGIGIGGCSGRKSRRGSMVLRSEVEEGIALDIVEPTIVEDVGRWFDAGDLLYCNADCPEQMAAILGAAGT</sequence>
<name>A0A150GVM2_GONPE</name>
<comment type="caution">
    <text evidence="2">The sequence shown here is derived from an EMBL/GenBank/DDBJ whole genome shotgun (WGS) entry which is preliminary data.</text>
</comment>
<feature type="region of interest" description="Disordered" evidence="1">
    <location>
        <begin position="278"/>
        <end position="326"/>
    </location>
</feature>
<dbReference type="AlphaFoldDB" id="A0A150GVM2"/>
<feature type="region of interest" description="Disordered" evidence="1">
    <location>
        <begin position="1"/>
        <end position="20"/>
    </location>
</feature>
<protein>
    <submittedName>
        <fullName evidence="2">Uncharacterized protein</fullName>
    </submittedName>
</protein>
<dbReference type="OrthoDB" id="552911at2759"/>
<dbReference type="EMBL" id="LSYV01000007">
    <property type="protein sequence ID" value="KXZ53875.1"/>
    <property type="molecule type" value="Genomic_DNA"/>
</dbReference>
<reference evidence="3" key="1">
    <citation type="journal article" date="2016" name="Nat. Commun.">
        <title>The Gonium pectorale genome demonstrates co-option of cell cycle regulation during the evolution of multicellularity.</title>
        <authorList>
            <person name="Hanschen E.R."/>
            <person name="Marriage T.N."/>
            <person name="Ferris P.J."/>
            <person name="Hamaji T."/>
            <person name="Toyoda A."/>
            <person name="Fujiyama A."/>
            <person name="Neme R."/>
            <person name="Noguchi H."/>
            <person name="Minakuchi Y."/>
            <person name="Suzuki M."/>
            <person name="Kawai-Toyooka H."/>
            <person name="Smith D.R."/>
            <person name="Sparks H."/>
            <person name="Anderson J."/>
            <person name="Bakaric R."/>
            <person name="Luria V."/>
            <person name="Karger A."/>
            <person name="Kirschner M.W."/>
            <person name="Durand P.M."/>
            <person name="Michod R.E."/>
            <person name="Nozaki H."/>
            <person name="Olson B.J."/>
        </authorList>
    </citation>
    <scope>NUCLEOTIDE SEQUENCE [LARGE SCALE GENOMIC DNA]</scope>
    <source>
        <strain evidence="3">NIES-2863</strain>
    </source>
</reference>
<accession>A0A150GVM2</accession>
<gene>
    <name evidence="2" type="ORF">GPECTOR_6g793</name>
</gene>
<feature type="region of interest" description="Disordered" evidence="1">
    <location>
        <begin position="72"/>
        <end position="102"/>
    </location>
</feature>
<dbReference type="Proteomes" id="UP000075714">
    <property type="component" value="Unassembled WGS sequence"/>
</dbReference>
<evidence type="ECO:0000313" key="2">
    <source>
        <dbReference type="EMBL" id="KXZ53875.1"/>
    </source>
</evidence>
<organism evidence="2 3">
    <name type="scientific">Gonium pectorale</name>
    <name type="common">Green alga</name>
    <dbReference type="NCBI Taxonomy" id="33097"/>
    <lineage>
        <taxon>Eukaryota</taxon>
        <taxon>Viridiplantae</taxon>
        <taxon>Chlorophyta</taxon>
        <taxon>core chlorophytes</taxon>
        <taxon>Chlorophyceae</taxon>
        <taxon>CS clade</taxon>
        <taxon>Chlamydomonadales</taxon>
        <taxon>Volvocaceae</taxon>
        <taxon>Gonium</taxon>
    </lineage>
</organism>
<evidence type="ECO:0000313" key="3">
    <source>
        <dbReference type="Proteomes" id="UP000075714"/>
    </source>
</evidence>
<evidence type="ECO:0000256" key="1">
    <source>
        <dbReference type="SAM" id="MobiDB-lite"/>
    </source>
</evidence>